<reference evidence="1 2" key="1">
    <citation type="submission" date="2013-02" db="EMBL/GenBank/DDBJ databases">
        <title>The Genome Sequence of Acinetobacter sp. NIPH 758.</title>
        <authorList>
            <consortium name="The Broad Institute Genome Sequencing Platform"/>
            <consortium name="The Broad Institute Genome Sequencing Center for Infectious Disease"/>
            <person name="Cerqueira G."/>
            <person name="Feldgarden M."/>
            <person name="Courvalin P."/>
            <person name="Perichon B."/>
            <person name="Grillot-Courvalin C."/>
            <person name="Clermont D."/>
            <person name="Rocha E."/>
            <person name="Yoon E.-J."/>
            <person name="Nemec A."/>
            <person name="Walker B."/>
            <person name="Young S.K."/>
            <person name="Zeng Q."/>
            <person name="Gargeya S."/>
            <person name="Fitzgerald M."/>
            <person name="Haas B."/>
            <person name="Abouelleil A."/>
            <person name="Alvarado L."/>
            <person name="Arachchi H.M."/>
            <person name="Berlin A.M."/>
            <person name="Chapman S.B."/>
            <person name="Dewar J."/>
            <person name="Goldberg J."/>
            <person name="Griggs A."/>
            <person name="Gujja S."/>
            <person name="Hansen M."/>
            <person name="Howarth C."/>
            <person name="Imamovic A."/>
            <person name="Larimer J."/>
            <person name="McCowan C."/>
            <person name="Murphy C."/>
            <person name="Neiman D."/>
            <person name="Pearson M."/>
            <person name="Priest M."/>
            <person name="Roberts A."/>
            <person name="Saif S."/>
            <person name="Shea T."/>
            <person name="Sisk P."/>
            <person name="Sykes S."/>
            <person name="Wortman J."/>
            <person name="Nusbaum C."/>
            <person name="Birren B."/>
        </authorList>
    </citation>
    <scope>NUCLEOTIDE SEQUENCE [LARGE SCALE GENOMIC DNA]</scope>
    <source>
        <strain evidence="1 2">NIPH 758</strain>
    </source>
</reference>
<dbReference type="HOGENOM" id="CLU_3338980_0_0_6"/>
<dbReference type="Proteomes" id="UP000013049">
    <property type="component" value="Unassembled WGS sequence"/>
</dbReference>
<dbReference type="EMBL" id="APPC01000016">
    <property type="protein sequence ID" value="ENU92777.1"/>
    <property type="molecule type" value="Genomic_DNA"/>
</dbReference>
<protein>
    <submittedName>
        <fullName evidence="1">Uncharacterized protein</fullName>
    </submittedName>
</protein>
<name>N8WBU6_9GAMM</name>
<sequence>MTRNCLKNNIWNILKERMKTEKEHRVLCSQEPITLLK</sequence>
<dbReference type="AlphaFoldDB" id="N8WBU6"/>
<evidence type="ECO:0000313" key="1">
    <source>
        <dbReference type="EMBL" id="ENU92777.1"/>
    </source>
</evidence>
<proteinExistence type="predicted"/>
<evidence type="ECO:0000313" key="2">
    <source>
        <dbReference type="Proteomes" id="UP000013049"/>
    </source>
</evidence>
<comment type="caution">
    <text evidence="1">The sequence shown here is derived from an EMBL/GenBank/DDBJ whole genome shotgun (WGS) entry which is preliminary data.</text>
</comment>
<accession>N8WBU6</accession>
<organism evidence="1 2">
    <name type="scientific">Acinetobacter vivianii</name>
    <dbReference type="NCBI Taxonomy" id="1776742"/>
    <lineage>
        <taxon>Bacteria</taxon>
        <taxon>Pseudomonadati</taxon>
        <taxon>Pseudomonadota</taxon>
        <taxon>Gammaproteobacteria</taxon>
        <taxon>Moraxellales</taxon>
        <taxon>Moraxellaceae</taxon>
        <taxon>Acinetobacter</taxon>
    </lineage>
</organism>
<gene>
    <name evidence="1" type="ORF">F971_01764</name>
</gene>